<gene>
    <name evidence="1" type="ORF">BH720_024630</name>
</gene>
<name>A0ACD5GPJ7_9CYAN</name>
<organism evidence="1 2">
    <name type="scientific">Desertifilum tharense IPPAS B-1220</name>
    <dbReference type="NCBI Taxonomy" id="1781255"/>
    <lineage>
        <taxon>Bacteria</taxon>
        <taxon>Bacillati</taxon>
        <taxon>Cyanobacteriota</taxon>
        <taxon>Cyanophyceae</taxon>
        <taxon>Desertifilales</taxon>
        <taxon>Desertifilaceae</taxon>
        <taxon>Desertifilum</taxon>
    </lineage>
</organism>
<evidence type="ECO:0000313" key="2">
    <source>
        <dbReference type="Proteomes" id="UP000095472"/>
    </source>
</evidence>
<sequence length="290" mass="32645">MSQSLEIQQRSIEILSSLSYRTGQLSGYLESIAQGVSELLNLEWVVVTLCQAGVEKVLASTRDLGEDRDRVYSLHGSLAERVILQNSPVVIEDARLNQGNLPEGYLSYLGVPLRSPTGEILGTICAFGREPHSLTPAEVKLAEIFAERAATAIDNYQLYQQQRAFNQDLEAEVAKRTEELKFAQNQLELRVEQRTAELRQAVEQLQAEIQERQQIEAALRESEGRFRTLLDNAADAIFVINDQNQIIDVNQQACTSLGYTRSELLKFTVFEIEKKRSPQEMVPPRASSYV</sequence>
<keyword evidence="2" id="KW-1185">Reference proteome</keyword>
<evidence type="ECO:0000313" key="1">
    <source>
        <dbReference type="EMBL" id="XPM62755.1"/>
    </source>
</evidence>
<proteinExistence type="predicted"/>
<protein>
    <submittedName>
        <fullName evidence="1">GAF domain-containing protein</fullName>
    </submittedName>
</protein>
<dbReference type="Proteomes" id="UP000095472">
    <property type="component" value="Chromosome"/>
</dbReference>
<reference evidence="1 2" key="1">
    <citation type="journal article" date="2016" name="Genome Announc.">
        <title>Draft Genome Sequence of the Thermotolerant Cyanobacterium Desertifilum sp. IPPAS B-1220.</title>
        <authorList>
            <person name="Mironov K.S."/>
            <person name="Sinetova M.A."/>
            <person name="Bolatkhan K."/>
            <person name="Zayadan B.K."/>
            <person name="Ustinova V.V."/>
            <person name="Kupriyanova E.V."/>
            <person name="Skrypnik A.N."/>
            <person name="Gogoleva N.E."/>
            <person name="Gogolev Y.V."/>
            <person name="Los D.A."/>
        </authorList>
    </citation>
    <scope>NUCLEOTIDE SEQUENCE [LARGE SCALE GENOMIC DNA]</scope>
    <source>
        <strain evidence="1 2">IPPAS B-1220</strain>
    </source>
</reference>
<accession>A0ACD5GPJ7</accession>
<dbReference type="EMBL" id="CP182909">
    <property type="protein sequence ID" value="XPM62755.1"/>
    <property type="molecule type" value="Genomic_DNA"/>
</dbReference>